<sequence>MNKNNDFLPNMDNGDNPIKQYWQPNRDSHADNNTSIASTRDATAMLLLNGRVSTWGNGYATPAPTDIATLQDITSLSATSDAFTALRADRSVVAWSDPNCGGQIPSDITALKDIVNLSSAGSDAIAALRANGSVVAWGSRSLNIQVPPGIARLNDIISLSSTARSFAALRNNGQRLAWDVDSHIVHSEYDY</sequence>
<organism evidence="1 2">
    <name type="scientific">Photorhabdus stackebrandtii</name>
    <dbReference type="NCBI Taxonomy" id="1123042"/>
    <lineage>
        <taxon>Bacteria</taxon>
        <taxon>Pseudomonadati</taxon>
        <taxon>Pseudomonadota</taxon>
        <taxon>Gammaproteobacteria</taxon>
        <taxon>Enterobacterales</taxon>
        <taxon>Morganellaceae</taxon>
        <taxon>Photorhabdus</taxon>
    </lineage>
</organism>
<dbReference type="EMBL" id="PUJV01000017">
    <property type="protein sequence ID" value="NHB97592.1"/>
    <property type="molecule type" value="Genomic_DNA"/>
</dbReference>
<dbReference type="Proteomes" id="UP000547931">
    <property type="component" value="Unassembled WGS sequence"/>
</dbReference>
<gene>
    <name evidence="1" type="ORF">C5470_14845</name>
</gene>
<keyword evidence="2" id="KW-1185">Reference proteome</keyword>
<dbReference type="SUPFAM" id="SSF50985">
    <property type="entry name" value="RCC1/BLIP-II"/>
    <property type="match status" value="1"/>
</dbReference>
<dbReference type="RefSeq" id="WP_166290278.1">
    <property type="nucleotide sequence ID" value="NZ_CAWPIE010000017.1"/>
</dbReference>
<protein>
    <submittedName>
        <fullName evidence="1">Uncharacterized protein</fullName>
    </submittedName>
</protein>
<reference evidence="1 2" key="1">
    <citation type="submission" date="2018-02" db="EMBL/GenBank/DDBJ databases">
        <authorList>
            <person name="Machado R.A."/>
        </authorList>
    </citation>
    <scope>NUCLEOTIDE SEQUENCE [LARGE SCALE GENOMIC DNA]</scope>
    <source>
        <strain evidence="1 2">DSM 23271</strain>
    </source>
</reference>
<evidence type="ECO:0000313" key="2">
    <source>
        <dbReference type="Proteomes" id="UP000547931"/>
    </source>
</evidence>
<evidence type="ECO:0000313" key="1">
    <source>
        <dbReference type="EMBL" id="NHB97592.1"/>
    </source>
</evidence>
<comment type="caution">
    <text evidence="1">The sequence shown here is derived from an EMBL/GenBank/DDBJ whole genome shotgun (WGS) entry which is preliminary data.</text>
</comment>
<dbReference type="InterPro" id="IPR009091">
    <property type="entry name" value="RCC1/BLIP-II"/>
</dbReference>
<proteinExistence type="predicted"/>
<name>A0A7X5TMZ0_9GAMM</name>
<accession>A0A7X5TMZ0</accession>
<dbReference type="Gene3D" id="2.130.10.30">
    <property type="entry name" value="Regulator of chromosome condensation 1/beta-lactamase-inhibitor protein II"/>
    <property type="match status" value="1"/>
</dbReference>
<dbReference type="AlphaFoldDB" id="A0A7X5TMZ0"/>